<keyword evidence="1" id="KW-0472">Membrane</keyword>
<evidence type="ECO:0000256" key="1">
    <source>
        <dbReference type="SAM" id="Phobius"/>
    </source>
</evidence>
<accession>A0ABS8QGG0</accession>
<keyword evidence="1" id="KW-1133">Transmembrane helix</keyword>
<comment type="caution">
    <text evidence="2">The sequence shown here is derived from an EMBL/GenBank/DDBJ whole genome shotgun (WGS) entry which is preliminary data.</text>
</comment>
<protein>
    <submittedName>
        <fullName evidence="2">Zinc ribbon domain-containing protein</fullName>
    </submittedName>
</protein>
<sequence length="253" mass="28015">MNCSNCNQIVNGGKFCENCGAPLAVSETAATQELPHSSSVSQQNKQLETAKKMSKLYLGYFLSVLKKPYVNASKLGHDQFINGLITMILYSLFIPFMFYLGIDRFSGLFSDSPFLDFVVKPTFGYAVFLLLIATYSFISIKLGQVNVDYKVVVARFGAFLVPFVAIFALAFIMSILKIDWYAILLLFGIIGSIFTVPPFVVSSFKKENPNGVDTVYGTLIVYVLTSITLVIMSKILLSMIGEIIENFIGSLLF</sequence>
<dbReference type="Proteomes" id="UP001162836">
    <property type="component" value="Unassembled WGS sequence"/>
</dbReference>
<dbReference type="EMBL" id="JAJODE010000010">
    <property type="protein sequence ID" value="MCD4838327.1"/>
    <property type="molecule type" value="Genomic_DNA"/>
</dbReference>
<gene>
    <name evidence="2" type="ORF">LRS37_05455</name>
</gene>
<dbReference type="RefSeq" id="WP_231314495.1">
    <property type="nucleotide sequence ID" value="NZ_JAJODE010000010.1"/>
</dbReference>
<evidence type="ECO:0000313" key="2">
    <source>
        <dbReference type="EMBL" id="MCD4838327.1"/>
    </source>
</evidence>
<organism evidence="2 3">
    <name type="scientific">Neobacillus sedimentimangrovi</name>
    <dbReference type="NCBI Taxonomy" id="2699460"/>
    <lineage>
        <taxon>Bacteria</taxon>
        <taxon>Bacillati</taxon>
        <taxon>Bacillota</taxon>
        <taxon>Bacilli</taxon>
        <taxon>Bacillales</taxon>
        <taxon>Bacillaceae</taxon>
        <taxon>Neobacillus</taxon>
    </lineage>
</organism>
<proteinExistence type="predicted"/>
<feature type="transmembrane region" description="Helical" evidence="1">
    <location>
        <begin position="214"/>
        <end position="237"/>
    </location>
</feature>
<keyword evidence="3" id="KW-1185">Reference proteome</keyword>
<feature type="transmembrane region" description="Helical" evidence="1">
    <location>
        <begin position="80"/>
        <end position="102"/>
    </location>
</feature>
<feature type="transmembrane region" description="Helical" evidence="1">
    <location>
        <begin position="122"/>
        <end position="140"/>
    </location>
</feature>
<name>A0ABS8QGG0_9BACI</name>
<feature type="transmembrane region" description="Helical" evidence="1">
    <location>
        <begin position="180"/>
        <end position="202"/>
    </location>
</feature>
<keyword evidence="1" id="KW-0812">Transmembrane</keyword>
<evidence type="ECO:0000313" key="3">
    <source>
        <dbReference type="Proteomes" id="UP001162836"/>
    </source>
</evidence>
<feature type="transmembrane region" description="Helical" evidence="1">
    <location>
        <begin position="152"/>
        <end position="174"/>
    </location>
</feature>
<reference evidence="2 3" key="1">
    <citation type="journal article" date="2023" name="Antonie Van Leeuwenhoek">
        <title>Unveiling the genomic potential of a novel thermostable glycoside hydrolases producing Neobacillus sedimentimangrovi UE25.</title>
        <authorList>
            <person name="Ejaz U."/>
            <person name="Saleem F."/>
            <person name="Rashid R."/>
            <person name="Hasan K.A."/>
            <person name="Syed M.N."/>
            <person name="Sohail M."/>
        </authorList>
    </citation>
    <scope>NUCLEOTIDE SEQUENCE [LARGE SCALE GENOMIC DNA]</scope>
    <source>
        <strain evidence="2 3">UE25</strain>
    </source>
</reference>